<keyword evidence="6" id="KW-1185">Reference proteome</keyword>
<reference evidence="5" key="1">
    <citation type="submission" date="2023-11" db="EMBL/GenBank/DDBJ databases">
        <title>Genome assemblies of two species of porcelain crab, Petrolisthes cinctipes and Petrolisthes manimaculis (Anomura: Porcellanidae).</title>
        <authorList>
            <person name="Angst P."/>
        </authorList>
    </citation>
    <scope>NUCLEOTIDE SEQUENCE</scope>
    <source>
        <strain evidence="5">PB745_02</strain>
        <tissue evidence="5">Gill</tissue>
    </source>
</reference>
<dbReference type="InterPro" id="IPR001878">
    <property type="entry name" value="Znf_CCHC"/>
</dbReference>
<protein>
    <recommendedName>
        <fullName evidence="3">CCHC-type domain-containing protein</fullName>
    </recommendedName>
</protein>
<evidence type="ECO:0000259" key="3">
    <source>
        <dbReference type="PROSITE" id="PS50158"/>
    </source>
</evidence>
<keyword evidence="1" id="KW-0862">Zinc</keyword>
<evidence type="ECO:0000313" key="5">
    <source>
        <dbReference type="EMBL" id="KAK4309199.1"/>
    </source>
</evidence>
<dbReference type="PROSITE" id="PS50158">
    <property type="entry name" value="ZF_CCHC"/>
    <property type="match status" value="1"/>
</dbReference>
<evidence type="ECO:0000313" key="4">
    <source>
        <dbReference type="EMBL" id="KAK4308831.1"/>
    </source>
</evidence>
<proteinExistence type="predicted"/>
<feature type="region of interest" description="Disordered" evidence="2">
    <location>
        <begin position="212"/>
        <end position="238"/>
    </location>
</feature>
<evidence type="ECO:0000256" key="1">
    <source>
        <dbReference type="PROSITE-ProRule" id="PRU00047"/>
    </source>
</evidence>
<dbReference type="EMBL" id="JAWZYT010001839">
    <property type="protein sequence ID" value="KAK4308831.1"/>
    <property type="molecule type" value="Genomic_DNA"/>
</dbReference>
<sequence length="252" mass="27539">MAESNFDLRLIPEYDGSDKQSVIEWLEKLELVCKIRGVADVASVIPLRLTGGAFAVYLQLPEKDRKSTEKVKEALVSAFAIDPFMAYEQFAARKLQKGESPDVFLAELRRLASLFGGMSDKGLACAFVAGLPENVRQLLRAGSRLESLDLSQILTRARAVIKDDCSGGPLDACLGAASEFGAGWQQSQRCYECNGPNHFARDCLLHRRGFGRGSRSRRGMGRGTRRGYTTLTGSGNEYGEEVLAPTSSLVSH</sequence>
<gene>
    <name evidence="5" type="ORF">Pmani_019163</name>
    <name evidence="4" type="ORF">Pmani_019508</name>
</gene>
<dbReference type="EMBL" id="JAWZYT010001784">
    <property type="protein sequence ID" value="KAK4309199.1"/>
    <property type="molecule type" value="Genomic_DNA"/>
</dbReference>
<accession>A0AAE1U7Z6</accession>
<evidence type="ECO:0000256" key="2">
    <source>
        <dbReference type="SAM" id="MobiDB-lite"/>
    </source>
</evidence>
<evidence type="ECO:0000313" key="6">
    <source>
        <dbReference type="Proteomes" id="UP001292094"/>
    </source>
</evidence>
<comment type="caution">
    <text evidence="5">The sequence shown here is derived from an EMBL/GenBank/DDBJ whole genome shotgun (WGS) entry which is preliminary data.</text>
</comment>
<dbReference type="GO" id="GO:0008270">
    <property type="term" value="F:zinc ion binding"/>
    <property type="evidence" value="ECO:0007669"/>
    <property type="project" value="UniProtKB-KW"/>
</dbReference>
<feature type="domain" description="CCHC-type" evidence="3">
    <location>
        <begin position="189"/>
        <end position="203"/>
    </location>
</feature>
<dbReference type="Pfam" id="PF00098">
    <property type="entry name" value="zf-CCHC"/>
    <property type="match status" value="1"/>
</dbReference>
<name>A0AAE1U7Z6_9EUCA</name>
<dbReference type="GO" id="GO:0003676">
    <property type="term" value="F:nucleic acid binding"/>
    <property type="evidence" value="ECO:0007669"/>
    <property type="project" value="InterPro"/>
</dbReference>
<keyword evidence="1" id="KW-0863">Zinc-finger</keyword>
<feature type="compositionally biased region" description="Low complexity" evidence="2">
    <location>
        <begin position="226"/>
        <end position="235"/>
    </location>
</feature>
<dbReference type="Proteomes" id="UP001292094">
    <property type="component" value="Unassembled WGS sequence"/>
</dbReference>
<feature type="compositionally biased region" description="Basic residues" evidence="2">
    <location>
        <begin position="212"/>
        <end position="225"/>
    </location>
</feature>
<keyword evidence="1" id="KW-0479">Metal-binding</keyword>
<organism evidence="5 6">
    <name type="scientific">Petrolisthes manimaculis</name>
    <dbReference type="NCBI Taxonomy" id="1843537"/>
    <lineage>
        <taxon>Eukaryota</taxon>
        <taxon>Metazoa</taxon>
        <taxon>Ecdysozoa</taxon>
        <taxon>Arthropoda</taxon>
        <taxon>Crustacea</taxon>
        <taxon>Multicrustacea</taxon>
        <taxon>Malacostraca</taxon>
        <taxon>Eumalacostraca</taxon>
        <taxon>Eucarida</taxon>
        <taxon>Decapoda</taxon>
        <taxon>Pleocyemata</taxon>
        <taxon>Anomura</taxon>
        <taxon>Galatheoidea</taxon>
        <taxon>Porcellanidae</taxon>
        <taxon>Petrolisthes</taxon>
    </lineage>
</organism>
<dbReference type="AlphaFoldDB" id="A0AAE1U7Z6"/>